<sequence>MKKGMSMLLIAGLTVSVLEGCSGGATQAPAGGSAPASTPSGTQQQAPQAQAPVKQTFTMLDNSHPSWPYDKNAPVWKMLEEKTGVTLDVQVPSGNIADTLSITIASGNLPDIMYTPDKKLADKYGQQGALVNILEHVNEMPNLKKWMEKYPTETQNAIAADGKMYILPNEGIGETNRMNWMYREDVFKKLGIALPQNWDDLYGALKKIKAAYPNSYPFAYRAGTDSAILYLRNFAPAFNTGWDYYYDFDKKEWRYGPTEDNFKTMVTYLNKFYKEGLIPPDFMTVDTKQWQDLMSTERAFVTVDYIGRIDFFNTALRKSMPEYNLAFMPTPAGVNGFQKNAFTQYVESGLMVSSTSKKLKDVLKYIDFFYSDEGRTLTSWGKEGTTFKNEGGKKTFIEKFADVSDLRKKTGLSTDGTYAWFDYDAHLSLSSPELQVAYKEAPKYDSKQQPRPAFNAQETEVLTTVGDVITKKRDENLSKFIMGTRSLEEWPKYVDEMKKLGIDKTLDIYKKAYERSAKK</sequence>
<dbReference type="EMBL" id="VNJI01000032">
    <property type="protein sequence ID" value="TVY07770.1"/>
    <property type="molecule type" value="Genomic_DNA"/>
</dbReference>
<organism evidence="8 9">
    <name type="scientific">Paenibacillus cremeus</name>
    <dbReference type="NCBI Taxonomy" id="2163881"/>
    <lineage>
        <taxon>Bacteria</taxon>
        <taxon>Bacillati</taxon>
        <taxon>Bacillota</taxon>
        <taxon>Bacilli</taxon>
        <taxon>Bacillales</taxon>
        <taxon>Paenibacillaceae</taxon>
        <taxon>Paenibacillus</taxon>
    </lineage>
</organism>
<evidence type="ECO:0000256" key="2">
    <source>
        <dbReference type="ARBA" id="ARBA00022729"/>
    </source>
</evidence>
<evidence type="ECO:0000256" key="7">
    <source>
        <dbReference type="SAM" id="SignalP"/>
    </source>
</evidence>
<feature type="region of interest" description="Disordered" evidence="6">
    <location>
        <begin position="26"/>
        <end position="52"/>
    </location>
</feature>
<evidence type="ECO:0000256" key="5">
    <source>
        <dbReference type="ARBA" id="ARBA00023288"/>
    </source>
</evidence>
<dbReference type="PANTHER" id="PTHR43649">
    <property type="entry name" value="ARABINOSE-BINDING PROTEIN-RELATED"/>
    <property type="match status" value="1"/>
</dbReference>
<dbReference type="OrthoDB" id="9787283at2"/>
<keyword evidence="2 7" id="KW-0732">Signal</keyword>
<comment type="caution">
    <text evidence="8">The sequence shown here is derived from an EMBL/GenBank/DDBJ whole genome shotgun (WGS) entry which is preliminary data.</text>
</comment>
<evidence type="ECO:0000256" key="4">
    <source>
        <dbReference type="ARBA" id="ARBA00023139"/>
    </source>
</evidence>
<keyword evidence="5" id="KW-0449">Lipoprotein</keyword>
<keyword evidence="3" id="KW-0472">Membrane</keyword>
<accession>A0A559K6L9</accession>
<dbReference type="PANTHER" id="PTHR43649:SF33">
    <property type="entry name" value="POLYGALACTURONAN_RHAMNOGALACTURONAN-BINDING PROTEIN YTCQ"/>
    <property type="match status" value="1"/>
</dbReference>
<dbReference type="Gene3D" id="3.40.190.10">
    <property type="entry name" value="Periplasmic binding protein-like II"/>
    <property type="match status" value="2"/>
</dbReference>
<evidence type="ECO:0000313" key="8">
    <source>
        <dbReference type="EMBL" id="TVY07770.1"/>
    </source>
</evidence>
<feature type="signal peptide" evidence="7">
    <location>
        <begin position="1"/>
        <end position="20"/>
    </location>
</feature>
<gene>
    <name evidence="8" type="ORF">FPZ49_22380</name>
</gene>
<dbReference type="InterPro" id="IPR006059">
    <property type="entry name" value="SBP"/>
</dbReference>
<reference evidence="8 9" key="1">
    <citation type="submission" date="2019-07" db="EMBL/GenBank/DDBJ databases">
        <authorList>
            <person name="Kim J."/>
        </authorList>
    </citation>
    <scope>NUCLEOTIDE SEQUENCE [LARGE SCALE GENOMIC DNA]</scope>
    <source>
        <strain evidence="8 9">JC52</strain>
    </source>
</reference>
<proteinExistence type="predicted"/>
<dbReference type="InterPro" id="IPR050490">
    <property type="entry name" value="Bact_solute-bd_prot1"/>
</dbReference>
<keyword evidence="9" id="KW-1185">Reference proteome</keyword>
<keyword evidence="1" id="KW-1003">Cell membrane</keyword>
<evidence type="ECO:0000256" key="1">
    <source>
        <dbReference type="ARBA" id="ARBA00022475"/>
    </source>
</evidence>
<keyword evidence="4" id="KW-0564">Palmitate</keyword>
<evidence type="ECO:0000256" key="6">
    <source>
        <dbReference type="SAM" id="MobiDB-lite"/>
    </source>
</evidence>
<evidence type="ECO:0000313" key="9">
    <source>
        <dbReference type="Proteomes" id="UP000317036"/>
    </source>
</evidence>
<dbReference type="SUPFAM" id="SSF53850">
    <property type="entry name" value="Periplasmic binding protein-like II"/>
    <property type="match status" value="1"/>
</dbReference>
<name>A0A559K6L9_9BACL</name>
<feature type="chain" id="PRO_5038990254" evidence="7">
    <location>
        <begin position="21"/>
        <end position="519"/>
    </location>
</feature>
<evidence type="ECO:0000256" key="3">
    <source>
        <dbReference type="ARBA" id="ARBA00023136"/>
    </source>
</evidence>
<dbReference type="AlphaFoldDB" id="A0A559K6L9"/>
<dbReference type="Proteomes" id="UP000317036">
    <property type="component" value="Unassembled WGS sequence"/>
</dbReference>
<dbReference type="Pfam" id="PF01547">
    <property type="entry name" value="SBP_bac_1"/>
    <property type="match status" value="1"/>
</dbReference>
<dbReference type="RefSeq" id="WP_144851167.1">
    <property type="nucleotide sequence ID" value="NZ_VNJI01000032.1"/>
</dbReference>
<protein>
    <submittedName>
        <fullName evidence="8">Extracellular solute-binding protein</fullName>
    </submittedName>
</protein>